<evidence type="ECO:0000256" key="1">
    <source>
        <dbReference type="SAM" id="MobiDB-lite"/>
    </source>
</evidence>
<keyword evidence="3" id="KW-1185">Reference proteome</keyword>
<organism evidence="2 3">
    <name type="scientific">Anolis carolinensis</name>
    <name type="common">Green anole</name>
    <name type="synonym">American chameleon</name>
    <dbReference type="NCBI Taxonomy" id="28377"/>
    <lineage>
        <taxon>Eukaryota</taxon>
        <taxon>Metazoa</taxon>
        <taxon>Chordata</taxon>
        <taxon>Craniata</taxon>
        <taxon>Vertebrata</taxon>
        <taxon>Euteleostomi</taxon>
        <taxon>Lepidosauria</taxon>
        <taxon>Squamata</taxon>
        <taxon>Bifurcata</taxon>
        <taxon>Unidentata</taxon>
        <taxon>Episquamata</taxon>
        <taxon>Toxicofera</taxon>
        <taxon>Iguania</taxon>
        <taxon>Dactyloidae</taxon>
        <taxon>Anolis</taxon>
    </lineage>
</organism>
<proteinExistence type="predicted"/>
<reference evidence="2" key="3">
    <citation type="submission" date="2025-09" db="UniProtKB">
        <authorList>
            <consortium name="Ensembl"/>
        </authorList>
    </citation>
    <scope>IDENTIFICATION</scope>
</reference>
<dbReference type="Ensembl" id="ENSACAT00000046321.1">
    <property type="protein sequence ID" value="ENSACAP00000028095.1"/>
    <property type="gene ID" value="ENSACAG00000040626.1"/>
</dbReference>
<reference evidence="2" key="2">
    <citation type="submission" date="2025-08" db="UniProtKB">
        <authorList>
            <consortium name="Ensembl"/>
        </authorList>
    </citation>
    <scope>IDENTIFICATION</scope>
</reference>
<feature type="region of interest" description="Disordered" evidence="1">
    <location>
        <begin position="46"/>
        <end position="65"/>
    </location>
</feature>
<sequence>MATTIMFHCLHKCYKETVSASQRVPTPWPHSIPWLMYFLTPEGMGNQNEHHLNGTQEEDDQSDNARGIPPLSWLLADRSAVLVSLHAHQQGWVAVFL</sequence>
<name>A0A803SYQ5_ANOCA</name>
<dbReference type="Proteomes" id="UP000001646">
    <property type="component" value="Unplaced"/>
</dbReference>
<accession>A0A803SYQ5</accession>
<reference evidence="2" key="1">
    <citation type="submission" date="2009-12" db="EMBL/GenBank/DDBJ databases">
        <title>The Genome Sequence of Anolis carolinensis (Green Anole Lizard).</title>
        <authorList>
            <consortium name="The Genome Sequencing Platform"/>
            <person name="Di Palma F."/>
            <person name="Alfoldi J."/>
            <person name="Heiman D."/>
            <person name="Young S."/>
            <person name="Grabherr M."/>
            <person name="Johnson J."/>
            <person name="Lander E.S."/>
            <person name="Lindblad-Toh K."/>
        </authorList>
    </citation>
    <scope>NUCLEOTIDE SEQUENCE [LARGE SCALE GENOMIC DNA]</scope>
    <source>
        <strain evidence="2">JBL SC #1</strain>
    </source>
</reference>
<dbReference type="InParanoid" id="A0A803SYQ5"/>
<evidence type="ECO:0000313" key="2">
    <source>
        <dbReference type="Ensembl" id="ENSACAP00000028095.1"/>
    </source>
</evidence>
<evidence type="ECO:0000313" key="3">
    <source>
        <dbReference type="Proteomes" id="UP000001646"/>
    </source>
</evidence>
<dbReference type="AlphaFoldDB" id="A0A803SYQ5"/>
<protein>
    <submittedName>
        <fullName evidence="2">Uncharacterized protein</fullName>
    </submittedName>
</protein>